<proteinExistence type="predicted"/>
<dbReference type="Proteomes" id="UP000242474">
    <property type="component" value="Unassembled WGS sequence"/>
</dbReference>
<name>A0A2G5B9U1_COERN</name>
<feature type="compositionally biased region" description="Basic and acidic residues" evidence="1">
    <location>
        <begin position="74"/>
        <end position="84"/>
    </location>
</feature>
<evidence type="ECO:0000313" key="2">
    <source>
        <dbReference type="EMBL" id="PIA15742.1"/>
    </source>
</evidence>
<gene>
    <name evidence="2" type="ORF">COEREDRAFT_8977</name>
</gene>
<keyword evidence="3" id="KW-1185">Reference proteome</keyword>
<protein>
    <submittedName>
        <fullName evidence="2">Uncharacterized protein</fullName>
    </submittedName>
</protein>
<dbReference type="AlphaFoldDB" id="A0A2G5B9U1"/>
<evidence type="ECO:0000313" key="3">
    <source>
        <dbReference type="Proteomes" id="UP000242474"/>
    </source>
</evidence>
<organism evidence="2 3">
    <name type="scientific">Coemansia reversa (strain ATCC 12441 / NRRL 1564)</name>
    <dbReference type="NCBI Taxonomy" id="763665"/>
    <lineage>
        <taxon>Eukaryota</taxon>
        <taxon>Fungi</taxon>
        <taxon>Fungi incertae sedis</taxon>
        <taxon>Zoopagomycota</taxon>
        <taxon>Kickxellomycotina</taxon>
        <taxon>Kickxellomycetes</taxon>
        <taxon>Kickxellales</taxon>
        <taxon>Kickxellaceae</taxon>
        <taxon>Coemansia</taxon>
    </lineage>
</organism>
<feature type="region of interest" description="Disordered" evidence="1">
    <location>
        <begin position="64"/>
        <end position="88"/>
    </location>
</feature>
<accession>A0A2G5B9U1</accession>
<evidence type="ECO:0000256" key="1">
    <source>
        <dbReference type="SAM" id="MobiDB-lite"/>
    </source>
</evidence>
<reference evidence="2 3" key="1">
    <citation type="journal article" date="2015" name="Genome Biol. Evol.">
        <title>Phylogenomic analyses indicate that early fungi evolved digesting cell walls of algal ancestors of land plants.</title>
        <authorList>
            <person name="Chang Y."/>
            <person name="Wang S."/>
            <person name="Sekimoto S."/>
            <person name="Aerts A.L."/>
            <person name="Choi C."/>
            <person name="Clum A."/>
            <person name="LaButti K.M."/>
            <person name="Lindquist E.A."/>
            <person name="Yee Ngan C."/>
            <person name="Ohm R.A."/>
            <person name="Salamov A.A."/>
            <person name="Grigoriev I.V."/>
            <person name="Spatafora J.W."/>
            <person name="Berbee M.L."/>
        </authorList>
    </citation>
    <scope>NUCLEOTIDE SEQUENCE [LARGE SCALE GENOMIC DNA]</scope>
    <source>
        <strain evidence="2 3">NRRL 1564</strain>
    </source>
</reference>
<dbReference type="EMBL" id="KZ303504">
    <property type="protein sequence ID" value="PIA15742.1"/>
    <property type="molecule type" value="Genomic_DNA"/>
</dbReference>
<sequence length="107" mass="12750">MILFFEYQFLTFGYNFKCNKDEDILNVDMAEKYCEHQQTIEANEFQYNCISQVDLEEMMMRVAQHNDEDSEDNQNVHEDSHSNDLDNLAMYDEEHNIVNVAEESSTY</sequence>